<proteinExistence type="inferred from homology"/>
<dbReference type="Proteomes" id="UP000248975">
    <property type="component" value="Unassembled WGS sequence"/>
</dbReference>
<dbReference type="GO" id="GO:0043165">
    <property type="term" value="P:Gram-negative-bacterium-type cell outer membrane assembly"/>
    <property type="evidence" value="ECO:0007669"/>
    <property type="project" value="UniProtKB-UniRule"/>
</dbReference>
<accession>A0A2W5S9A1</accession>
<evidence type="ECO:0000259" key="2">
    <source>
        <dbReference type="Pfam" id="PF04453"/>
    </source>
</evidence>
<comment type="caution">
    <text evidence="3">The sequence shown here is derived from an EMBL/GenBank/DDBJ whole genome shotgun (WGS) entry which is preliminary data.</text>
</comment>
<protein>
    <recommendedName>
        <fullName evidence="1">LPS-assembly protein LptD</fullName>
    </recommendedName>
</protein>
<dbReference type="GO" id="GO:1990351">
    <property type="term" value="C:transporter complex"/>
    <property type="evidence" value="ECO:0007669"/>
    <property type="project" value="TreeGrafter"/>
</dbReference>
<dbReference type="PANTHER" id="PTHR30189">
    <property type="entry name" value="LPS-ASSEMBLY PROTEIN"/>
    <property type="match status" value="1"/>
</dbReference>
<keyword evidence="1" id="KW-0472">Membrane</keyword>
<dbReference type="EMBL" id="QFQS01000001">
    <property type="protein sequence ID" value="PZQ99631.1"/>
    <property type="molecule type" value="Genomic_DNA"/>
</dbReference>
<gene>
    <name evidence="1" type="primary">lptD</name>
    <name evidence="3" type="ORF">DI533_02930</name>
</gene>
<keyword evidence="1" id="KW-0998">Cell outer membrane</keyword>
<dbReference type="Pfam" id="PF04453">
    <property type="entry name" value="LptD"/>
    <property type="match status" value="1"/>
</dbReference>
<evidence type="ECO:0000313" key="3">
    <source>
        <dbReference type="EMBL" id="PZQ99631.1"/>
    </source>
</evidence>
<dbReference type="InterPro" id="IPR020889">
    <property type="entry name" value="LipoPS_assembly_LptD"/>
</dbReference>
<comment type="subcellular location">
    <subcellularLocation>
        <location evidence="1">Cell outer membrane</location>
    </subcellularLocation>
</comment>
<comment type="similarity">
    <text evidence="1">Belongs to the LptD family.</text>
</comment>
<evidence type="ECO:0000256" key="1">
    <source>
        <dbReference type="HAMAP-Rule" id="MF_01411"/>
    </source>
</evidence>
<dbReference type="GO" id="GO:0015920">
    <property type="term" value="P:lipopolysaccharide transport"/>
    <property type="evidence" value="ECO:0007669"/>
    <property type="project" value="InterPro"/>
</dbReference>
<feature type="chain" id="PRO_5016186096" description="LPS-assembly protein LptD" evidence="1">
    <location>
        <begin position="20"/>
        <end position="710"/>
    </location>
</feature>
<comment type="subunit">
    <text evidence="1">Component of the lipopolysaccharide transport and assembly complex.</text>
</comment>
<sequence precursor="true">MRRLLCALFLLVAPLPALSQDAATLVADRVEIQGDNVLVAEGSVEVLQRGMRLRATRVTYDQAADRLRIDGPIVLTDESGTRVLADQADLSADMQDGIMTSARLVMGQQLQMAATELQRIGGRYTELSNTVASSCRVCNSSATPLWEIRAKRVIHDQLEKQIYFQNAQLRFAGVPVFYFPRLRMPDPSLKRATGFLRPEIRSTSELGTGFVLPYFIALNDSRDVTLLPYLSSNGGRSLGLRYREAFRTGNIEFEGAVSQDEILQYGTRGYVFGSGGFALPRNFGLTFGLQMVSDNAYLRDYGISDQDRLDSFLAAERVRRDQYVLGRIHKIGTLRDEGDDTIVPATILDLIWIDRHETPLIGGQGALRYQIAGSNISSAYTNDVDGDGQPDARDTTRALIRYDWRRDWVLSNGMVASALGRAQGDVTWVGNDPTYASQIERLTGSFGGELRWPLLRTETSGATQLLEPVAQILFSPTSNADVPNEDSLLAEFDEGNLFSIDRFPGTDAVEQGNRAALGLAWTRYGTKGSTLGLAAGRVFRAEDMDQFNIGSGLDGASSNWLLGMTLATPVGLSLTQRMLLDDDLDLQSAEARMGLFRQRYALTTGYYWSEADPDDEFPNDISELTINGAWQVTDNWTSSFGVRHDFIAGRSSRASFDLQYRNECIQVDLSLSRWFADSTSVTPTTEFGLSVDLLGFGGGPDPGPTRQCRG</sequence>
<dbReference type="HAMAP" id="MF_01411">
    <property type="entry name" value="LPS_assembly_LptD"/>
    <property type="match status" value="1"/>
</dbReference>
<feature type="domain" description="LptD C-terminal" evidence="2">
    <location>
        <begin position="267"/>
        <end position="636"/>
    </location>
</feature>
<dbReference type="GO" id="GO:0009279">
    <property type="term" value="C:cell outer membrane"/>
    <property type="evidence" value="ECO:0007669"/>
    <property type="project" value="UniProtKB-SubCell"/>
</dbReference>
<dbReference type="PANTHER" id="PTHR30189:SF1">
    <property type="entry name" value="LPS-ASSEMBLY PROTEIN LPTD"/>
    <property type="match status" value="1"/>
</dbReference>
<evidence type="ECO:0000313" key="4">
    <source>
        <dbReference type="Proteomes" id="UP000248975"/>
    </source>
</evidence>
<feature type="signal peptide" evidence="1">
    <location>
        <begin position="1"/>
        <end position="19"/>
    </location>
</feature>
<comment type="function">
    <text evidence="1">Involved in the assembly of lipopolysaccharide (LPS) at the surface of the outer membrane.</text>
</comment>
<dbReference type="InterPro" id="IPR050218">
    <property type="entry name" value="LptD"/>
</dbReference>
<dbReference type="InterPro" id="IPR007543">
    <property type="entry name" value="LptD_C"/>
</dbReference>
<comment type="caution">
    <text evidence="1">Lacks conserved residue(s) required for the propagation of feature annotation.</text>
</comment>
<keyword evidence="1" id="KW-0732">Signal</keyword>
<organism evidence="3 4">
    <name type="scientific">Cereibacter sphaeroides</name>
    <name type="common">Rhodobacter sphaeroides</name>
    <dbReference type="NCBI Taxonomy" id="1063"/>
    <lineage>
        <taxon>Bacteria</taxon>
        <taxon>Pseudomonadati</taxon>
        <taxon>Pseudomonadota</taxon>
        <taxon>Alphaproteobacteria</taxon>
        <taxon>Rhodobacterales</taxon>
        <taxon>Paracoccaceae</taxon>
        <taxon>Cereibacter</taxon>
    </lineage>
</organism>
<name>A0A2W5S9A1_CERSP</name>
<dbReference type="AlphaFoldDB" id="A0A2W5S9A1"/>
<reference evidence="3 4" key="1">
    <citation type="submission" date="2017-08" db="EMBL/GenBank/DDBJ databases">
        <title>Infants hospitalized years apart are colonized by the same room-sourced microbial strains.</title>
        <authorList>
            <person name="Brooks B."/>
            <person name="Olm M.R."/>
            <person name="Firek B.A."/>
            <person name="Baker R."/>
            <person name="Thomas B.C."/>
            <person name="Morowitz M.J."/>
            <person name="Banfield J.F."/>
        </authorList>
    </citation>
    <scope>NUCLEOTIDE SEQUENCE [LARGE SCALE GENOMIC DNA]</scope>
    <source>
        <strain evidence="3">S2_003_000_R2_11</strain>
    </source>
</reference>